<dbReference type="Pfam" id="PF11842">
    <property type="entry name" value="DUF3362"/>
    <property type="match status" value="1"/>
</dbReference>
<protein>
    <submittedName>
        <fullName evidence="8">YgiQ family radical SAM protein</fullName>
    </submittedName>
</protein>
<dbReference type="SFLD" id="SFLDS00029">
    <property type="entry name" value="Radical_SAM"/>
    <property type="match status" value="1"/>
</dbReference>
<dbReference type="SUPFAM" id="SSF102114">
    <property type="entry name" value="Radical SAM enzymes"/>
    <property type="match status" value="1"/>
</dbReference>
<dbReference type="InterPro" id="IPR007197">
    <property type="entry name" value="rSAM"/>
</dbReference>
<dbReference type="AlphaFoldDB" id="A0A7L7KS27"/>
<evidence type="ECO:0000313" key="8">
    <source>
        <dbReference type="EMBL" id="QMS85621.1"/>
    </source>
</evidence>
<keyword evidence="2 6" id="KW-0949">S-adenosyl-L-methionine</keyword>
<dbReference type="Pfam" id="PF08497">
    <property type="entry name" value="Radical_SAM_N"/>
    <property type="match status" value="1"/>
</dbReference>
<keyword evidence="9" id="KW-1185">Reference proteome</keyword>
<dbReference type="Pfam" id="PF04055">
    <property type="entry name" value="Radical_SAM"/>
    <property type="match status" value="1"/>
</dbReference>
<reference evidence="8 9" key="1">
    <citation type="submission" date="2020-02" db="EMBL/GenBank/DDBJ databases">
        <authorList>
            <person name="Zheng R.K."/>
            <person name="Sun C.M."/>
        </authorList>
    </citation>
    <scope>NUCLEOTIDE SEQUENCE [LARGE SCALE GENOMIC DNA]</scope>
    <source>
        <strain evidence="9">zrk13</strain>
    </source>
</reference>
<evidence type="ECO:0000256" key="1">
    <source>
        <dbReference type="ARBA" id="ARBA00022485"/>
    </source>
</evidence>
<dbReference type="PANTHER" id="PTHR32331">
    <property type="entry name" value="UPF0313 PROTEIN YGIQ"/>
    <property type="match status" value="1"/>
</dbReference>
<evidence type="ECO:0000259" key="7">
    <source>
        <dbReference type="PROSITE" id="PS51918"/>
    </source>
</evidence>
<dbReference type="Proteomes" id="UP000514720">
    <property type="component" value="Chromosome"/>
</dbReference>
<evidence type="ECO:0000256" key="6">
    <source>
        <dbReference type="HAMAP-Rule" id="MF_01251"/>
    </source>
</evidence>
<dbReference type="InterPro" id="IPR022946">
    <property type="entry name" value="UPF0313"/>
</dbReference>
<dbReference type="InterPro" id="IPR024560">
    <property type="entry name" value="UPF0313_C"/>
</dbReference>
<feature type="binding site" evidence="6">
    <location>
        <position position="304"/>
    </location>
    <ligand>
        <name>[4Fe-4S] cluster</name>
        <dbReference type="ChEBI" id="CHEBI:49883"/>
        <note>4Fe-4S-S-AdoMet</note>
    </ligand>
</feature>
<dbReference type="SMART" id="SM00729">
    <property type="entry name" value="Elp3"/>
    <property type="match status" value="1"/>
</dbReference>
<sequence length="595" mass="68442">MFLPVSKQDLIDREIQQLDFVFVSGDAYIDHPSFGAAIISRWLERHGYTVGMIPQPQTDEDYSQLGTPRLGFLVSSGNIDSMVNHYSVSKRRRKKDSYSPGGKMGLRPDYATIVYGQTLRKLFPHTPIIIGGIEASLRRFAHYDYWSDSVRKSILIDSKADLLLYGMSEKSIIEVADSLDSGLAIRDIIFVRGTVYKTSKESYLPQKRVNLPSYDAILSDKKEYAKSFAIKYQHIDSISARPLMEAYRYHYIVQNPPHEPLTQSEMDQVYDLPFERDVHPMHEAVGHVPAIDEVKFSIISNRGCYGGCSFCALTYHQGRVIQSRSKESIVNEAKIITADKDFKGYIHDIGGPTANFYDIACTKQTTHGVCLNKQCLSDKPCSQLEVSHKNYLDILREVRQLNHVKKVFVRSGIRYDYVLYDNDESFFKELVQHHVSGQLKVAPEHVSDRVLDVMNKPQRDLYDRFVKRFYELNKRYNKEQYLVPYLMSSHPGSTLHDAIELACYVRDLGYNPEQVQDFYPTPGTLSTAMYYTGLDPRTMEPIYVPKTKHEKAMQRALIQYRNPKNYYLVKEALETANRTDLIGYDARCLIVPNRK</sequence>
<dbReference type="KEGG" id="xcl:G4Z02_07660"/>
<dbReference type="InterPro" id="IPR023404">
    <property type="entry name" value="rSAM_horseshoe"/>
</dbReference>
<keyword evidence="1 6" id="KW-0004">4Fe-4S</keyword>
<dbReference type="NCBIfam" id="TIGR03904">
    <property type="entry name" value="SAM_YgiQ"/>
    <property type="match status" value="1"/>
</dbReference>
<dbReference type="InterPro" id="IPR006638">
    <property type="entry name" value="Elp3/MiaA/NifB-like_rSAM"/>
</dbReference>
<feature type="binding site" evidence="6">
    <location>
        <position position="311"/>
    </location>
    <ligand>
        <name>[4Fe-4S] cluster</name>
        <dbReference type="ChEBI" id="CHEBI:49883"/>
        <note>4Fe-4S-S-AdoMet</note>
    </ligand>
</feature>
<dbReference type="Gene3D" id="3.80.30.20">
    <property type="entry name" value="tm_1862 like domain"/>
    <property type="match status" value="1"/>
</dbReference>
<dbReference type="SFLD" id="SFLDG01082">
    <property type="entry name" value="B12-binding_domain_containing"/>
    <property type="match status" value="1"/>
</dbReference>
<dbReference type="EMBL" id="CP048914">
    <property type="protein sequence ID" value="QMS85621.1"/>
    <property type="molecule type" value="Genomic_DNA"/>
</dbReference>
<name>A0A7L7KS27_9MOLU</name>
<dbReference type="InterPro" id="IPR058240">
    <property type="entry name" value="rSAM_sf"/>
</dbReference>
<accession>A0A7L7KS27</accession>
<comment type="cofactor">
    <cofactor evidence="6">
        <name>[4Fe-4S] cluster</name>
        <dbReference type="ChEBI" id="CHEBI:49883"/>
    </cofactor>
    <text evidence="6">Binds 1 [4Fe-4S] cluster. The cluster is coordinated with 3 cysteines and an exchangeable S-adenosyl-L-methionine.</text>
</comment>
<keyword evidence="5 6" id="KW-0411">Iron-sulfur</keyword>
<evidence type="ECO:0000256" key="2">
    <source>
        <dbReference type="ARBA" id="ARBA00022691"/>
    </source>
</evidence>
<dbReference type="SFLD" id="SFLDG01069">
    <property type="entry name" value="UPF0313"/>
    <property type="match status" value="1"/>
</dbReference>
<comment type="similarity">
    <text evidence="6">Belongs to the UPF0313 family.</text>
</comment>
<evidence type="ECO:0000256" key="4">
    <source>
        <dbReference type="ARBA" id="ARBA00023004"/>
    </source>
</evidence>
<dbReference type="InterPro" id="IPR013704">
    <property type="entry name" value="UPF0313_N"/>
</dbReference>
<dbReference type="GO" id="GO:0003824">
    <property type="term" value="F:catalytic activity"/>
    <property type="evidence" value="ECO:0007669"/>
    <property type="project" value="InterPro"/>
</dbReference>
<gene>
    <name evidence="8" type="ORF">G4Z02_07660</name>
</gene>
<feature type="domain" description="Radical SAM core" evidence="7">
    <location>
        <begin position="289"/>
        <end position="561"/>
    </location>
</feature>
<dbReference type="GO" id="GO:0005506">
    <property type="term" value="F:iron ion binding"/>
    <property type="evidence" value="ECO:0007669"/>
    <property type="project" value="UniProtKB-UniRule"/>
</dbReference>
<evidence type="ECO:0000256" key="3">
    <source>
        <dbReference type="ARBA" id="ARBA00022723"/>
    </source>
</evidence>
<evidence type="ECO:0000256" key="5">
    <source>
        <dbReference type="ARBA" id="ARBA00023014"/>
    </source>
</evidence>
<proteinExistence type="inferred from homology"/>
<organism evidence="8 9">
    <name type="scientific">Candidatus Xianfuyuplasma coldseepsis</name>
    <dbReference type="NCBI Taxonomy" id="2782163"/>
    <lineage>
        <taxon>Bacteria</taxon>
        <taxon>Bacillati</taxon>
        <taxon>Mycoplasmatota</taxon>
        <taxon>Mollicutes</taxon>
        <taxon>Candidatus Izemoplasmatales</taxon>
        <taxon>Candidatus Izemoplasmataceae</taxon>
        <taxon>Candidatus Xianfuyuplasma</taxon>
    </lineage>
</organism>
<keyword evidence="4 6" id="KW-0408">Iron</keyword>
<dbReference type="PANTHER" id="PTHR32331:SF0">
    <property type="entry name" value="UPF0313 PROTEIN YGIQ"/>
    <property type="match status" value="1"/>
</dbReference>
<evidence type="ECO:0000313" key="9">
    <source>
        <dbReference type="Proteomes" id="UP000514720"/>
    </source>
</evidence>
<dbReference type="HAMAP" id="MF_01251">
    <property type="entry name" value="UPF0313"/>
    <property type="match status" value="1"/>
</dbReference>
<keyword evidence="3 6" id="KW-0479">Metal-binding</keyword>
<dbReference type="GO" id="GO:0051539">
    <property type="term" value="F:4 iron, 4 sulfur cluster binding"/>
    <property type="evidence" value="ECO:0007669"/>
    <property type="project" value="UniProtKB-KW"/>
</dbReference>
<feature type="binding site" evidence="6">
    <location>
        <position position="308"/>
    </location>
    <ligand>
        <name>[4Fe-4S] cluster</name>
        <dbReference type="ChEBI" id="CHEBI:49883"/>
        <note>4Fe-4S-S-AdoMet</note>
    </ligand>
</feature>
<dbReference type="PROSITE" id="PS51918">
    <property type="entry name" value="RADICAL_SAM"/>
    <property type="match status" value="1"/>
</dbReference>
<dbReference type="RefSeq" id="WP_258877424.1">
    <property type="nucleotide sequence ID" value="NZ_CP048914.1"/>
</dbReference>